<dbReference type="Proteomes" id="UP001320706">
    <property type="component" value="Unassembled WGS sequence"/>
</dbReference>
<sequence length="292" mass="33347">MTRTSRRADTLLTMQSSTDKTRAPENPEPLERQLHNRRLRLAAQQHLDWDPQALAGTQLMQQLNLDPTAPAFTPSTTFTPVPASSSQRADIRRSSEPVVVHHPQPNHYRLPEWLEPYRPTEAPPQARQTREQTRFDKRHENEGARSMLHVAPTAPVRSGKWPVKPFGQAVKPADWGVHPLFYTPHPDQPNGAHLLELRLAANASIDELAKHLRQMEQELGMVLNQIFREHEWSTRNVHEEKSALIRRLLSEIVPWLVQMRESVRKDIDQWYARNPSGSGPSTATSWGKTVAS</sequence>
<keyword evidence="2" id="KW-1185">Reference proteome</keyword>
<proteinExistence type="predicted"/>
<evidence type="ECO:0000313" key="2">
    <source>
        <dbReference type="Proteomes" id="UP001320706"/>
    </source>
</evidence>
<reference evidence="1" key="1">
    <citation type="submission" date="2024-02" db="EMBL/GenBank/DDBJ databases">
        <title>Metagenome Assembled Genome of Zalaria obscura JY119.</title>
        <authorList>
            <person name="Vighnesh L."/>
            <person name="Jagadeeshwari U."/>
            <person name="Venkata Ramana C."/>
            <person name="Sasikala C."/>
        </authorList>
    </citation>
    <scope>NUCLEOTIDE SEQUENCE</scope>
    <source>
        <strain evidence="1">JY119</strain>
    </source>
</reference>
<comment type="caution">
    <text evidence="1">The sequence shown here is derived from an EMBL/GenBank/DDBJ whole genome shotgun (WGS) entry which is preliminary data.</text>
</comment>
<evidence type="ECO:0000313" key="1">
    <source>
        <dbReference type="EMBL" id="KAK8211500.1"/>
    </source>
</evidence>
<dbReference type="EMBL" id="JAMKPW020000013">
    <property type="protein sequence ID" value="KAK8211500.1"/>
    <property type="molecule type" value="Genomic_DNA"/>
</dbReference>
<name>A0ACC3SFT8_9PEZI</name>
<protein>
    <submittedName>
        <fullName evidence="1">Uncharacterized protein</fullName>
    </submittedName>
</protein>
<accession>A0ACC3SFT8</accession>
<gene>
    <name evidence="1" type="ORF">M8818_003153</name>
</gene>
<organism evidence="1 2">
    <name type="scientific">Zalaria obscura</name>
    <dbReference type="NCBI Taxonomy" id="2024903"/>
    <lineage>
        <taxon>Eukaryota</taxon>
        <taxon>Fungi</taxon>
        <taxon>Dikarya</taxon>
        <taxon>Ascomycota</taxon>
        <taxon>Pezizomycotina</taxon>
        <taxon>Dothideomycetes</taxon>
        <taxon>Dothideomycetidae</taxon>
        <taxon>Dothideales</taxon>
        <taxon>Zalariaceae</taxon>
        <taxon>Zalaria</taxon>
    </lineage>
</organism>